<evidence type="ECO:0000313" key="2">
    <source>
        <dbReference type="EMBL" id="KAF9584882.1"/>
    </source>
</evidence>
<protein>
    <submittedName>
        <fullName evidence="2">Uncharacterized protein</fullName>
    </submittedName>
</protein>
<evidence type="ECO:0000256" key="1">
    <source>
        <dbReference type="SAM" id="SignalP"/>
    </source>
</evidence>
<feature type="signal peptide" evidence="1">
    <location>
        <begin position="1"/>
        <end position="21"/>
    </location>
</feature>
<proteinExistence type="predicted"/>
<evidence type="ECO:0000313" key="3">
    <source>
        <dbReference type="Proteomes" id="UP000780801"/>
    </source>
</evidence>
<gene>
    <name evidence="2" type="ORF">BGW38_004803</name>
</gene>
<dbReference type="EMBL" id="JAABOA010000306">
    <property type="protein sequence ID" value="KAF9584882.1"/>
    <property type="molecule type" value="Genomic_DNA"/>
</dbReference>
<keyword evidence="1" id="KW-0732">Signal</keyword>
<name>A0A9P6G0K4_9FUNG</name>
<accession>A0A9P6G0K4</accession>
<dbReference type="AlphaFoldDB" id="A0A9P6G0K4"/>
<dbReference type="Proteomes" id="UP000780801">
    <property type="component" value="Unassembled WGS sequence"/>
</dbReference>
<keyword evidence="3" id="KW-1185">Reference proteome</keyword>
<sequence>MVKLSLSLATATIMMATVVSAMPSYSQSVWEGDSSYQNAKECVPGETLKEGQIFKLKSTELDTIVSKAGDNIVGGRKGDKGLLDVELCFVASPFESSCTSEGNAECVKKDTDYYVRVNQPGDWFITVNNDKIGITDNIWTLVLFSLHKGANGGLRVSRNLWWTFVAWTTNGAGQQITTEFIKKNDPRQYFTVVIPPKNPAFQCDE</sequence>
<comment type="caution">
    <text evidence="2">The sequence shown here is derived from an EMBL/GenBank/DDBJ whole genome shotgun (WGS) entry which is preliminary data.</text>
</comment>
<feature type="chain" id="PRO_5040360355" evidence="1">
    <location>
        <begin position="22"/>
        <end position="205"/>
    </location>
</feature>
<reference evidence="2" key="1">
    <citation type="journal article" date="2020" name="Fungal Divers.">
        <title>Resolving the Mortierellaceae phylogeny through synthesis of multi-gene phylogenetics and phylogenomics.</title>
        <authorList>
            <person name="Vandepol N."/>
            <person name="Liber J."/>
            <person name="Desiro A."/>
            <person name="Na H."/>
            <person name="Kennedy M."/>
            <person name="Barry K."/>
            <person name="Grigoriev I.V."/>
            <person name="Miller A.N."/>
            <person name="O'Donnell K."/>
            <person name="Stajich J.E."/>
            <person name="Bonito G."/>
        </authorList>
    </citation>
    <scope>NUCLEOTIDE SEQUENCE</scope>
    <source>
        <strain evidence="2">KOD1015</strain>
    </source>
</reference>
<organism evidence="2 3">
    <name type="scientific">Lunasporangiospora selenospora</name>
    <dbReference type="NCBI Taxonomy" id="979761"/>
    <lineage>
        <taxon>Eukaryota</taxon>
        <taxon>Fungi</taxon>
        <taxon>Fungi incertae sedis</taxon>
        <taxon>Mucoromycota</taxon>
        <taxon>Mortierellomycotina</taxon>
        <taxon>Mortierellomycetes</taxon>
        <taxon>Mortierellales</taxon>
        <taxon>Mortierellaceae</taxon>
        <taxon>Lunasporangiospora</taxon>
    </lineage>
</organism>